<sequence>MSIITTTTLERLWNDAQRYPEWATTRLWEHIFNRIAFPSEPWLVSSQQPPTHTPGDLRRVDLVVENIDPAQGNTMTLLFMEAKRASASPSEIITVETQAYTAACAYAVDLNSTEPIWTMTCVGSTFRLWIFDWEKEFLVPYFPATYDETKSAYLEISKRGTELLQHLNFIKRHPKPPQDLIGEASPRPLNADLPSHWTNDEVMLRDAQHQNVRHDPTIGTTYGEVGYDPTPPSTYINQTVTTGVYSYDPRDYPMSDWDLAQTTQADGTLFPEGMPDPGENLPETGSISAPFPEGPTVTGNPSARSAEKWSRVEVHKKRHLTRPAEYVFTTDNDHEKSTDADDWRETRHKGKKAWYYLHKGVKYYTREKPGV</sequence>
<organism evidence="2 3">
    <name type="scientific">Fusarium floridanum</name>
    <dbReference type="NCBI Taxonomy" id="1325733"/>
    <lineage>
        <taxon>Eukaryota</taxon>
        <taxon>Fungi</taxon>
        <taxon>Dikarya</taxon>
        <taxon>Ascomycota</taxon>
        <taxon>Pezizomycotina</taxon>
        <taxon>Sordariomycetes</taxon>
        <taxon>Hypocreomycetidae</taxon>
        <taxon>Hypocreales</taxon>
        <taxon>Nectriaceae</taxon>
        <taxon>Fusarium</taxon>
        <taxon>Fusarium solani species complex</taxon>
    </lineage>
</organism>
<evidence type="ECO:0000313" key="2">
    <source>
        <dbReference type="EMBL" id="RSL86721.1"/>
    </source>
</evidence>
<dbReference type="AlphaFoldDB" id="A0A428SAB5"/>
<feature type="region of interest" description="Disordered" evidence="1">
    <location>
        <begin position="267"/>
        <end position="310"/>
    </location>
</feature>
<evidence type="ECO:0000256" key="1">
    <source>
        <dbReference type="SAM" id="MobiDB-lite"/>
    </source>
</evidence>
<keyword evidence="3" id="KW-1185">Reference proteome</keyword>
<gene>
    <name evidence="2" type="ORF">CEP51_002644</name>
</gene>
<proteinExistence type="predicted"/>
<dbReference type="EMBL" id="NKCL01000039">
    <property type="protein sequence ID" value="RSL86721.1"/>
    <property type="molecule type" value="Genomic_DNA"/>
</dbReference>
<reference evidence="2 3" key="1">
    <citation type="submission" date="2017-06" db="EMBL/GenBank/DDBJ databases">
        <title>Comparative genomic analysis of Ambrosia Fusariam Clade fungi.</title>
        <authorList>
            <person name="Stajich J.E."/>
            <person name="Carrillo J."/>
            <person name="Kijimoto T."/>
            <person name="Eskalen A."/>
            <person name="O'Donnell K."/>
            <person name="Kasson M."/>
        </authorList>
    </citation>
    <scope>NUCLEOTIDE SEQUENCE [LARGE SCALE GENOMIC DNA]</scope>
    <source>
        <strain evidence="2 3">NRRL62606</strain>
    </source>
</reference>
<protein>
    <submittedName>
        <fullName evidence="2">Uncharacterized protein</fullName>
    </submittedName>
</protein>
<dbReference type="Proteomes" id="UP000287972">
    <property type="component" value="Unassembled WGS sequence"/>
</dbReference>
<evidence type="ECO:0000313" key="3">
    <source>
        <dbReference type="Proteomes" id="UP000287972"/>
    </source>
</evidence>
<comment type="caution">
    <text evidence="2">The sequence shown here is derived from an EMBL/GenBank/DDBJ whole genome shotgun (WGS) entry which is preliminary data.</text>
</comment>
<accession>A0A428SAB5</accession>
<name>A0A428SAB5_9HYPO</name>